<feature type="non-terminal residue" evidence="2">
    <location>
        <position position="158"/>
    </location>
</feature>
<dbReference type="InterPro" id="IPR006094">
    <property type="entry name" value="Oxid_FAD_bind_N"/>
</dbReference>
<dbReference type="SUPFAM" id="SSF56176">
    <property type="entry name" value="FAD-binding/transporter-associated domain-like"/>
    <property type="match status" value="1"/>
</dbReference>
<organism evidence="2">
    <name type="scientific">marine metagenome</name>
    <dbReference type="NCBI Taxonomy" id="408172"/>
    <lineage>
        <taxon>unclassified sequences</taxon>
        <taxon>metagenomes</taxon>
        <taxon>ecological metagenomes</taxon>
    </lineage>
</organism>
<protein>
    <recommendedName>
        <fullName evidence="1">FAD-binding PCMH-type domain-containing protein</fullName>
    </recommendedName>
</protein>
<gene>
    <name evidence="2" type="ORF">METZ01_LOCUS284534</name>
</gene>
<evidence type="ECO:0000259" key="1">
    <source>
        <dbReference type="PROSITE" id="PS51387"/>
    </source>
</evidence>
<dbReference type="Gene3D" id="3.30.465.10">
    <property type="match status" value="1"/>
</dbReference>
<reference evidence="2" key="1">
    <citation type="submission" date="2018-05" db="EMBL/GenBank/DDBJ databases">
        <authorList>
            <person name="Lanie J.A."/>
            <person name="Ng W.-L."/>
            <person name="Kazmierczak K.M."/>
            <person name="Andrzejewski T.M."/>
            <person name="Davidsen T.M."/>
            <person name="Wayne K.J."/>
            <person name="Tettelin H."/>
            <person name="Glass J.I."/>
            <person name="Rusch D."/>
            <person name="Podicherti R."/>
            <person name="Tsui H.-C.T."/>
            <person name="Winkler M.E."/>
        </authorList>
    </citation>
    <scope>NUCLEOTIDE SEQUENCE</scope>
</reference>
<dbReference type="GO" id="GO:0071949">
    <property type="term" value="F:FAD binding"/>
    <property type="evidence" value="ECO:0007669"/>
    <property type="project" value="InterPro"/>
</dbReference>
<dbReference type="PROSITE" id="PS51387">
    <property type="entry name" value="FAD_PCMH"/>
    <property type="match status" value="1"/>
</dbReference>
<dbReference type="GO" id="GO:0016899">
    <property type="term" value="F:oxidoreductase activity, acting on the CH-OH group of donors, oxygen as acceptor"/>
    <property type="evidence" value="ECO:0007669"/>
    <property type="project" value="InterPro"/>
</dbReference>
<dbReference type="InterPro" id="IPR016166">
    <property type="entry name" value="FAD-bd_PCMH"/>
</dbReference>
<name>A0A382L4T5_9ZZZZ</name>
<sequence length="158" mass="16960">VVLVNDVQSRLNEATVREVIRPSDLGEAAAIIREAASNHGQISIAGSRHAMGGQQFGSGTTCIDTLGLDRVINLNLVDSTVEVEAGITWTSLVSWLQANQDENEDMLTIIQKQTGADELTIGGSVSSNVHGRGLIYQPIVQDLEALTLIDHRGQTIRC</sequence>
<dbReference type="PANTHER" id="PTHR43762:SF1">
    <property type="entry name" value="D-ARABINONO-1,4-LACTONE OXIDASE"/>
    <property type="match status" value="1"/>
</dbReference>
<feature type="non-terminal residue" evidence="2">
    <location>
        <position position="1"/>
    </location>
</feature>
<dbReference type="PANTHER" id="PTHR43762">
    <property type="entry name" value="L-GULONOLACTONE OXIDASE"/>
    <property type="match status" value="1"/>
</dbReference>
<dbReference type="InterPro" id="IPR010031">
    <property type="entry name" value="FAD_lactone_oxidase-like"/>
</dbReference>
<dbReference type="InterPro" id="IPR036318">
    <property type="entry name" value="FAD-bd_PCMH-like_sf"/>
</dbReference>
<feature type="domain" description="FAD-binding PCMH-type" evidence="1">
    <location>
        <begin position="12"/>
        <end position="158"/>
    </location>
</feature>
<dbReference type="EMBL" id="UINC01084749">
    <property type="protein sequence ID" value="SVC31680.1"/>
    <property type="molecule type" value="Genomic_DNA"/>
</dbReference>
<proteinExistence type="predicted"/>
<dbReference type="Pfam" id="PF01565">
    <property type="entry name" value="FAD_binding_4"/>
    <property type="match status" value="1"/>
</dbReference>
<evidence type="ECO:0000313" key="2">
    <source>
        <dbReference type="EMBL" id="SVC31680.1"/>
    </source>
</evidence>
<dbReference type="AlphaFoldDB" id="A0A382L4T5"/>
<accession>A0A382L4T5</accession>
<dbReference type="InterPro" id="IPR016169">
    <property type="entry name" value="FAD-bd_PCMH_sub2"/>
</dbReference>